<dbReference type="EMBL" id="JADKYB010000004">
    <property type="protein sequence ID" value="MBM9504831.1"/>
    <property type="molecule type" value="Genomic_DNA"/>
</dbReference>
<organism evidence="3 4">
    <name type="scientific">Actinacidiphila acididurans</name>
    <dbReference type="NCBI Taxonomy" id="2784346"/>
    <lineage>
        <taxon>Bacteria</taxon>
        <taxon>Bacillati</taxon>
        <taxon>Actinomycetota</taxon>
        <taxon>Actinomycetes</taxon>
        <taxon>Kitasatosporales</taxon>
        <taxon>Streptomycetaceae</taxon>
        <taxon>Actinacidiphila</taxon>
    </lineage>
</organism>
<evidence type="ECO:0000313" key="4">
    <source>
        <dbReference type="Proteomes" id="UP000749040"/>
    </source>
</evidence>
<dbReference type="Gene3D" id="1.20.120.520">
    <property type="entry name" value="nmb1532 protein domain like"/>
    <property type="match status" value="1"/>
</dbReference>
<protein>
    <submittedName>
        <fullName evidence="3">Hemerythrin domain-containing protein</fullName>
    </submittedName>
</protein>
<feature type="compositionally biased region" description="Polar residues" evidence="1">
    <location>
        <begin position="1"/>
        <end position="11"/>
    </location>
</feature>
<name>A0ABS2TNB1_9ACTN</name>
<feature type="region of interest" description="Disordered" evidence="1">
    <location>
        <begin position="1"/>
        <end position="23"/>
    </location>
</feature>
<evidence type="ECO:0000313" key="3">
    <source>
        <dbReference type="EMBL" id="MBM9504831.1"/>
    </source>
</evidence>
<dbReference type="RefSeq" id="WP_205356674.1">
    <property type="nucleotide sequence ID" value="NZ_JADKYB010000004.1"/>
</dbReference>
<accession>A0ABS2TNB1</accession>
<dbReference type="CDD" id="cd12108">
    <property type="entry name" value="Hr-like"/>
    <property type="match status" value="1"/>
</dbReference>
<gene>
    <name evidence="3" type="ORF">ITX44_09830</name>
</gene>
<evidence type="ECO:0000256" key="1">
    <source>
        <dbReference type="SAM" id="MobiDB-lite"/>
    </source>
</evidence>
<evidence type="ECO:0000259" key="2">
    <source>
        <dbReference type="Pfam" id="PF01814"/>
    </source>
</evidence>
<feature type="domain" description="Hemerythrin-like" evidence="2">
    <location>
        <begin position="32"/>
        <end position="162"/>
    </location>
</feature>
<proteinExistence type="predicted"/>
<sequence length="236" mass="25591">MTTPASPNIPANASVPGPSAPVRRQGDVVDTTMMYAFHDGLRRDAVLIASSAAAAGDDPARLTATHFGWTLFKQFLVIHHTAEDDVLWPALTALVDDRPDDLELLAALEDEHTRIDPLVAAIDAALADAGECHARLGDLADALVTELTAHLVHEEKEALPLIGAVLPQADWVKFADAQRDQVAQSRLAPSYVAWLLDGCPPERVTELAGNFPPPVLAQYRSAWKGEYERRNPWARG</sequence>
<reference evidence="3 4" key="1">
    <citation type="submission" date="2021-01" db="EMBL/GenBank/DDBJ databases">
        <title>Streptomyces acididurans sp. nov., isolated from a peat swamp forest soil.</title>
        <authorList>
            <person name="Chantavorakit T."/>
            <person name="Duangmal K."/>
        </authorList>
    </citation>
    <scope>NUCLEOTIDE SEQUENCE [LARGE SCALE GENOMIC DNA]</scope>
    <source>
        <strain evidence="3 4">KK5PA1</strain>
    </source>
</reference>
<keyword evidence="4" id="KW-1185">Reference proteome</keyword>
<dbReference type="Pfam" id="PF01814">
    <property type="entry name" value="Hemerythrin"/>
    <property type="match status" value="1"/>
</dbReference>
<dbReference type="Proteomes" id="UP000749040">
    <property type="component" value="Unassembled WGS sequence"/>
</dbReference>
<comment type="caution">
    <text evidence="3">The sequence shown here is derived from an EMBL/GenBank/DDBJ whole genome shotgun (WGS) entry which is preliminary data.</text>
</comment>
<dbReference type="InterPro" id="IPR012312">
    <property type="entry name" value="Hemerythrin-like"/>
</dbReference>